<keyword evidence="3" id="KW-1185">Reference proteome</keyword>
<evidence type="ECO:0000313" key="2">
    <source>
        <dbReference type="EMBL" id="OUC93011.1"/>
    </source>
</evidence>
<feature type="compositionally biased region" description="Basic and acidic residues" evidence="1">
    <location>
        <begin position="57"/>
        <end position="74"/>
    </location>
</feature>
<organism evidence="2 3">
    <name type="scientific">Streptomyces swartbergensis</name>
    <dbReference type="NCBI Taxonomy" id="487165"/>
    <lineage>
        <taxon>Bacteria</taxon>
        <taxon>Bacillati</taxon>
        <taxon>Actinomycetota</taxon>
        <taxon>Actinomycetes</taxon>
        <taxon>Kitasatosporales</taxon>
        <taxon>Streptomycetaceae</taxon>
        <taxon>Streptomyces</taxon>
    </lineage>
</organism>
<gene>
    <name evidence="2" type="ORF">CA983_37140</name>
</gene>
<name>A0A243RE77_9ACTN</name>
<dbReference type="AlphaFoldDB" id="A0A243RE77"/>
<dbReference type="Proteomes" id="UP000195105">
    <property type="component" value="Unassembled WGS sequence"/>
</dbReference>
<evidence type="ECO:0000313" key="3">
    <source>
        <dbReference type="Proteomes" id="UP000195105"/>
    </source>
</evidence>
<comment type="caution">
    <text evidence="2">The sequence shown here is derived from an EMBL/GenBank/DDBJ whole genome shotgun (WGS) entry which is preliminary data.</text>
</comment>
<sequence length="107" mass="11454">MNSRDRIPYFRWQRHLPRLIQDRSAGLMMAAAAVIALSFSVIGGLAELSGPSSDPCQRARDIADDARPADGKVDSGIEREQAIEPAGDWLDAATECQQSGGDPGPGF</sequence>
<evidence type="ECO:0000256" key="1">
    <source>
        <dbReference type="SAM" id="MobiDB-lite"/>
    </source>
</evidence>
<protein>
    <submittedName>
        <fullName evidence="2">Uncharacterized protein</fullName>
    </submittedName>
</protein>
<accession>A0A243RE77</accession>
<feature type="region of interest" description="Disordered" evidence="1">
    <location>
        <begin position="50"/>
        <end position="74"/>
    </location>
</feature>
<proteinExistence type="predicted"/>
<reference evidence="2 3" key="1">
    <citation type="submission" date="2017-05" db="EMBL/GenBank/DDBJ databases">
        <title>Biotechnological potential of actinobacteria isolated from South African environments.</title>
        <authorList>
            <person name="Le Roes-Hill M."/>
            <person name="Prins A."/>
            <person name="Durrell K.A."/>
        </authorList>
    </citation>
    <scope>NUCLEOTIDE SEQUENCE [LARGE SCALE GENOMIC DNA]</scope>
    <source>
        <strain evidence="2 3">HMC13</strain>
    </source>
</reference>
<dbReference type="RefSeq" id="WP_086605155.1">
    <property type="nucleotide sequence ID" value="NZ_NGFN01000382.1"/>
</dbReference>
<dbReference type="EMBL" id="NGFN01000382">
    <property type="protein sequence ID" value="OUC93011.1"/>
    <property type="molecule type" value="Genomic_DNA"/>
</dbReference>